<comment type="cofactor">
    <cofactor evidence="1 10">
        <name>heme</name>
        <dbReference type="ChEBI" id="CHEBI:30413"/>
    </cofactor>
</comment>
<evidence type="ECO:0000256" key="4">
    <source>
        <dbReference type="ARBA" id="ARBA00022617"/>
    </source>
</evidence>
<dbReference type="PRINTS" id="PR00385">
    <property type="entry name" value="P450"/>
</dbReference>
<dbReference type="FunFam" id="1.10.630.10:FF:000033">
    <property type="entry name" value="14-alpha sterol demethylase"/>
    <property type="match status" value="1"/>
</dbReference>
<proteinExistence type="inferred from homology"/>
<keyword evidence="12" id="KW-1133">Transmembrane helix</keyword>
<dbReference type="OrthoDB" id="1055148at2759"/>
<dbReference type="EMBL" id="JANBPT010000572">
    <property type="protein sequence ID" value="KAJ1916699.1"/>
    <property type="molecule type" value="Genomic_DNA"/>
</dbReference>
<keyword evidence="9 12" id="KW-0472">Membrane</keyword>
<dbReference type="GO" id="GO:0020037">
    <property type="term" value="F:heme binding"/>
    <property type="evidence" value="ECO:0007669"/>
    <property type="project" value="InterPro"/>
</dbReference>
<dbReference type="PANTHER" id="PTHR24304">
    <property type="entry name" value="CYTOCHROME P450 FAMILY 7"/>
    <property type="match status" value="1"/>
</dbReference>
<dbReference type="GO" id="GO:0005506">
    <property type="term" value="F:iron ion binding"/>
    <property type="evidence" value="ECO:0007669"/>
    <property type="project" value="InterPro"/>
</dbReference>
<keyword evidence="14" id="KW-1185">Reference proteome</keyword>
<dbReference type="GO" id="GO:0016020">
    <property type="term" value="C:membrane"/>
    <property type="evidence" value="ECO:0007669"/>
    <property type="project" value="UniProtKB-SubCell"/>
</dbReference>
<gene>
    <name evidence="13" type="primary">ERG11_1</name>
    <name evidence="13" type="ORF">IWQ60_008026</name>
</gene>
<comment type="similarity">
    <text evidence="3 11">Belongs to the cytochrome P450 family.</text>
</comment>
<dbReference type="CDD" id="cd11042">
    <property type="entry name" value="CYP51-like"/>
    <property type="match status" value="1"/>
</dbReference>
<dbReference type="EC" id="1.14.14.154" evidence="13"/>
<evidence type="ECO:0000313" key="13">
    <source>
        <dbReference type="EMBL" id="KAJ1916699.1"/>
    </source>
</evidence>
<keyword evidence="5 10" id="KW-0479">Metal-binding</keyword>
<dbReference type="Gene3D" id="1.10.630.10">
    <property type="entry name" value="Cytochrome P450"/>
    <property type="match status" value="1"/>
</dbReference>
<evidence type="ECO:0000256" key="3">
    <source>
        <dbReference type="ARBA" id="ARBA00010617"/>
    </source>
</evidence>
<dbReference type="InterPro" id="IPR050529">
    <property type="entry name" value="CYP450_sterol_14alpha_dmase"/>
</dbReference>
<keyword evidence="7 10" id="KW-0408">Iron</keyword>
<dbReference type="SUPFAM" id="SSF48264">
    <property type="entry name" value="Cytochrome P450"/>
    <property type="match status" value="1"/>
</dbReference>
<reference evidence="13" key="1">
    <citation type="submission" date="2022-07" db="EMBL/GenBank/DDBJ databases">
        <title>Phylogenomic reconstructions and comparative analyses of Kickxellomycotina fungi.</title>
        <authorList>
            <person name="Reynolds N.K."/>
            <person name="Stajich J.E."/>
            <person name="Barry K."/>
            <person name="Grigoriev I.V."/>
            <person name="Crous P."/>
            <person name="Smith M.E."/>
        </authorList>
    </citation>
    <scope>NUCLEOTIDE SEQUENCE</scope>
    <source>
        <strain evidence="13">RSA 861</strain>
    </source>
</reference>
<evidence type="ECO:0000256" key="1">
    <source>
        <dbReference type="ARBA" id="ARBA00001971"/>
    </source>
</evidence>
<evidence type="ECO:0000256" key="2">
    <source>
        <dbReference type="ARBA" id="ARBA00004370"/>
    </source>
</evidence>
<organism evidence="13 14">
    <name type="scientific">Tieghemiomyces parasiticus</name>
    <dbReference type="NCBI Taxonomy" id="78921"/>
    <lineage>
        <taxon>Eukaryota</taxon>
        <taxon>Fungi</taxon>
        <taxon>Fungi incertae sedis</taxon>
        <taxon>Zoopagomycota</taxon>
        <taxon>Kickxellomycotina</taxon>
        <taxon>Dimargaritomycetes</taxon>
        <taxon>Dimargaritales</taxon>
        <taxon>Dimargaritaceae</taxon>
        <taxon>Tieghemiomyces</taxon>
    </lineage>
</organism>
<dbReference type="Pfam" id="PF00067">
    <property type="entry name" value="p450"/>
    <property type="match status" value="1"/>
</dbReference>
<dbReference type="Proteomes" id="UP001150569">
    <property type="component" value="Unassembled WGS sequence"/>
</dbReference>
<dbReference type="PANTHER" id="PTHR24304:SF2">
    <property type="entry name" value="24-HYDROXYCHOLESTEROL 7-ALPHA-HYDROXYLASE"/>
    <property type="match status" value="1"/>
</dbReference>
<evidence type="ECO:0000256" key="10">
    <source>
        <dbReference type="PIRSR" id="PIRSR602403-1"/>
    </source>
</evidence>
<dbReference type="PROSITE" id="PS00086">
    <property type="entry name" value="CYTOCHROME_P450"/>
    <property type="match status" value="1"/>
</dbReference>
<sequence>MLTDLLSQGLYALHTFYVESVRPSPVLLVLTTVLGLVFTALLWAQIEQRVLADPHAPPVVPYLFPFFGSMITFGLDPIKFFRENQARYGDCYTFLVFGRRMTMCLGPDGNNFFFNAKLSHVSAEEAYKTLTVPVFGKGVVYDVHNSVLMEQKRFMKNSLTNDSLRAYVPMIEEETSQYIQRWEGKTGTIEVVQSMAELVTLTAARTLFGAEIRAQLDERVADLYHDLDNGFTPINFLFENLPLESYRRRDAAHIELKAIYMDILSKREDLGNENRVDIISHLMNCTYKNGEALSHSEIASIMIALLMAGQHTSSATTAWALMFLAERPQLADELREEQIRELGGLDVPLSFEVLKRLPHLDNLVTEVLRLRPPIIEIIRKVVKPVEYPGGQYVIPTGHYLMSSPAVTQTDPNIYRDPQRFNPARWFADAKKESAASIGTAADEVDYGFGVLRTTSARSPYLPFGAGRHRCIGEPFAYLQIKTILATLVRDFDFKLTSRGMPAPDYTKMFILPQTPAEVIYTRREAKA</sequence>
<evidence type="ECO:0000313" key="14">
    <source>
        <dbReference type="Proteomes" id="UP001150569"/>
    </source>
</evidence>
<evidence type="ECO:0000256" key="9">
    <source>
        <dbReference type="ARBA" id="ARBA00023136"/>
    </source>
</evidence>
<feature type="transmembrane region" description="Helical" evidence="12">
    <location>
        <begin position="26"/>
        <end position="44"/>
    </location>
</feature>
<evidence type="ECO:0000256" key="5">
    <source>
        <dbReference type="ARBA" id="ARBA00022723"/>
    </source>
</evidence>
<feature type="transmembrane region" description="Helical" evidence="12">
    <location>
        <begin position="56"/>
        <end position="75"/>
    </location>
</feature>
<dbReference type="InterPro" id="IPR001128">
    <property type="entry name" value="Cyt_P450"/>
</dbReference>
<feature type="binding site" description="axial binding residue" evidence="10">
    <location>
        <position position="470"/>
    </location>
    <ligand>
        <name>heme</name>
        <dbReference type="ChEBI" id="CHEBI:30413"/>
    </ligand>
    <ligandPart>
        <name>Fe</name>
        <dbReference type="ChEBI" id="CHEBI:18248"/>
    </ligandPart>
</feature>
<dbReference type="InterPro" id="IPR002403">
    <property type="entry name" value="Cyt_P450_E_grp-IV"/>
</dbReference>
<dbReference type="PRINTS" id="PR00465">
    <property type="entry name" value="EP450IV"/>
</dbReference>
<name>A0A9W7ZV00_9FUNG</name>
<keyword evidence="4 10" id="KW-0349">Heme</keyword>
<dbReference type="InterPro" id="IPR017972">
    <property type="entry name" value="Cyt_P450_CS"/>
</dbReference>
<keyword evidence="12" id="KW-0812">Transmembrane</keyword>
<evidence type="ECO:0000256" key="7">
    <source>
        <dbReference type="ARBA" id="ARBA00023004"/>
    </source>
</evidence>
<comment type="caution">
    <text evidence="13">The sequence shown here is derived from an EMBL/GenBank/DDBJ whole genome shotgun (WGS) entry which is preliminary data.</text>
</comment>
<protein>
    <submittedName>
        <fullName evidence="13">Lanosterol 14-alpha-demethylase</fullName>
        <ecNumber evidence="13">1.14.14.154</ecNumber>
    </submittedName>
</protein>
<evidence type="ECO:0000256" key="8">
    <source>
        <dbReference type="ARBA" id="ARBA00023033"/>
    </source>
</evidence>
<accession>A0A9W7ZV00</accession>
<dbReference type="InterPro" id="IPR036396">
    <property type="entry name" value="Cyt_P450_sf"/>
</dbReference>
<evidence type="ECO:0000256" key="6">
    <source>
        <dbReference type="ARBA" id="ARBA00023002"/>
    </source>
</evidence>
<evidence type="ECO:0000256" key="12">
    <source>
        <dbReference type="SAM" id="Phobius"/>
    </source>
</evidence>
<dbReference type="GO" id="GO:0008398">
    <property type="term" value="F:sterol 14-demethylase activity"/>
    <property type="evidence" value="ECO:0007669"/>
    <property type="project" value="UniProtKB-EC"/>
</dbReference>
<keyword evidence="6 11" id="KW-0560">Oxidoreductase</keyword>
<keyword evidence="8 11" id="KW-0503">Monooxygenase</keyword>
<dbReference type="AlphaFoldDB" id="A0A9W7ZV00"/>
<evidence type="ECO:0000256" key="11">
    <source>
        <dbReference type="RuleBase" id="RU000461"/>
    </source>
</evidence>
<comment type="subcellular location">
    <subcellularLocation>
        <location evidence="2">Membrane</location>
    </subcellularLocation>
</comment>